<evidence type="ECO:0000256" key="6">
    <source>
        <dbReference type="RuleBase" id="RU004057"/>
    </source>
</evidence>
<feature type="domain" description="MotA/TolQ/ExbB proton channel" evidence="8">
    <location>
        <begin position="94"/>
        <end position="172"/>
    </location>
</feature>
<evidence type="ECO:0000256" key="1">
    <source>
        <dbReference type="ARBA" id="ARBA00004651"/>
    </source>
</evidence>
<evidence type="ECO:0000313" key="10">
    <source>
        <dbReference type="Proteomes" id="UP000018837"/>
    </source>
</evidence>
<keyword evidence="3 7" id="KW-0812">Transmembrane</keyword>
<proteinExistence type="inferred from homology"/>
<comment type="similarity">
    <text evidence="6">Belongs to the exbB/tolQ family.</text>
</comment>
<keyword evidence="6" id="KW-0813">Transport</keyword>
<dbReference type="InterPro" id="IPR002898">
    <property type="entry name" value="MotA_ExbB_proton_chnl"/>
</dbReference>
<dbReference type="PATRIC" id="fig|1411148.3.peg.1720"/>
<keyword evidence="5 7" id="KW-0472">Membrane</keyword>
<evidence type="ECO:0000256" key="7">
    <source>
        <dbReference type="SAM" id="Phobius"/>
    </source>
</evidence>
<protein>
    <submittedName>
        <fullName evidence="9">Membrane protein</fullName>
    </submittedName>
</protein>
<comment type="caution">
    <text evidence="9">The sequence shown here is derived from an EMBL/GenBank/DDBJ whole genome shotgun (WGS) entry which is preliminary data.</text>
</comment>
<dbReference type="Pfam" id="PF01618">
    <property type="entry name" value="MotA_ExbB"/>
    <property type="match status" value="1"/>
</dbReference>
<evidence type="ECO:0000259" key="8">
    <source>
        <dbReference type="Pfam" id="PF01618"/>
    </source>
</evidence>
<dbReference type="PANTHER" id="PTHR30625:SF3">
    <property type="entry name" value="TOL-PAL SYSTEM PROTEIN TOLQ"/>
    <property type="match status" value="1"/>
</dbReference>
<evidence type="ECO:0000256" key="4">
    <source>
        <dbReference type="ARBA" id="ARBA00022989"/>
    </source>
</evidence>
<organism evidence="9 10">
    <name type="scientific">Tannerella sp. oral taxon BU063 isolate Cell 2</name>
    <dbReference type="NCBI Taxonomy" id="1411148"/>
    <lineage>
        <taxon>Bacteria</taxon>
        <taxon>Pseudomonadati</taxon>
        <taxon>Bacteroidota</taxon>
        <taxon>Bacteroidia</taxon>
        <taxon>Bacteroidales</taxon>
        <taxon>Tannerellaceae</taxon>
        <taxon>Tannerella</taxon>
    </lineage>
</organism>
<feature type="transmembrane region" description="Helical" evidence="7">
    <location>
        <begin position="152"/>
        <end position="171"/>
    </location>
</feature>
<feature type="transmembrane region" description="Helical" evidence="7">
    <location>
        <begin position="121"/>
        <end position="140"/>
    </location>
</feature>
<dbReference type="Proteomes" id="UP000018837">
    <property type="component" value="Unassembled WGS sequence"/>
</dbReference>
<evidence type="ECO:0000256" key="3">
    <source>
        <dbReference type="ARBA" id="ARBA00022692"/>
    </source>
</evidence>
<reference evidence="9 10" key="1">
    <citation type="submission" date="2013-11" db="EMBL/GenBank/DDBJ databases">
        <title>Single cell genomics of uncultured Tannerella BU063 (oral taxon 286).</title>
        <authorList>
            <person name="Beall C.J."/>
            <person name="Campbell A.G."/>
            <person name="Griffen A.L."/>
            <person name="Podar M."/>
            <person name="Leys E.J."/>
        </authorList>
    </citation>
    <scope>NUCLEOTIDE SEQUENCE [LARGE SCALE GENOMIC DNA]</scope>
    <source>
        <strain evidence="9">Cell 2</strain>
    </source>
</reference>
<dbReference type="PANTHER" id="PTHR30625">
    <property type="entry name" value="PROTEIN TOLQ"/>
    <property type="match status" value="1"/>
</dbReference>
<comment type="subcellular location">
    <subcellularLocation>
        <location evidence="1">Cell membrane</location>
        <topology evidence="1">Multi-pass membrane protein</topology>
    </subcellularLocation>
    <subcellularLocation>
        <location evidence="6">Membrane</location>
        <topology evidence="6">Multi-pass membrane protein</topology>
    </subcellularLocation>
</comment>
<dbReference type="InterPro" id="IPR050790">
    <property type="entry name" value="ExbB/TolQ_transport"/>
</dbReference>
<dbReference type="AlphaFoldDB" id="W2C260"/>
<accession>W2C260</accession>
<evidence type="ECO:0000256" key="2">
    <source>
        <dbReference type="ARBA" id="ARBA00022475"/>
    </source>
</evidence>
<feature type="transmembrane region" description="Helical" evidence="7">
    <location>
        <begin position="15"/>
        <end position="38"/>
    </location>
</feature>
<name>W2C260_9BACT</name>
<evidence type="ECO:0000256" key="5">
    <source>
        <dbReference type="ARBA" id="ARBA00023136"/>
    </source>
</evidence>
<keyword evidence="2" id="KW-1003">Cell membrane</keyword>
<dbReference type="GO" id="GO:0017038">
    <property type="term" value="P:protein import"/>
    <property type="evidence" value="ECO:0007669"/>
    <property type="project" value="TreeGrafter"/>
</dbReference>
<dbReference type="GO" id="GO:0005886">
    <property type="term" value="C:plasma membrane"/>
    <property type="evidence" value="ECO:0007669"/>
    <property type="project" value="UniProtKB-SubCell"/>
</dbReference>
<dbReference type="EMBL" id="AYUF01000486">
    <property type="protein sequence ID" value="ETK01265.1"/>
    <property type="molecule type" value="Genomic_DNA"/>
</dbReference>
<sequence>MEYVSNILFWISNGLLVPVIVGLLYFFIRSILMLGGFFNQYLRRTKQAGQLKKQLDTWDGARLDALLPTIEASAERDFTEAVRRIAATPDSTHVDRILAEYEVRADADLSRCRMLTKFGPILGLMGTLIPMGPALAGLATGDVASMAYNMQIAFATTVVGLFAGAVGYVILQARQRWFVADLASLEFIAGMTAKASSVEPTNAPQP</sequence>
<gene>
    <name evidence="9" type="ORF">N425_10615</name>
</gene>
<keyword evidence="6" id="KW-0653">Protein transport</keyword>
<keyword evidence="4 7" id="KW-1133">Transmembrane helix</keyword>
<evidence type="ECO:0000313" key="9">
    <source>
        <dbReference type="EMBL" id="ETK01265.1"/>
    </source>
</evidence>